<dbReference type="PROSITE" id="PS50132">
    <property type="entry name" value="RGS"/>
    <property type="match status" value="1"/>
</dbReference>
<feature type="compositionally biased region" description="Low complexity" evidence="3">
    <location>
        <begin position="670"/>
        <end position="686"/>
    </location>
</feature>
<comment type="similarity">
    <text evidence="1">Belongs to the sorting nexin family.</text>
</comment>
<gene>
    <name evidence="8" type="ORF">BRENAR_LOCUS155</name>
</gene>
<dbReference type="InterPro" id="IPR003114">
    <property type="entry name" value="Phox_assoc"/>
</dbReference>
<sequence>MKGTQDTEVTGRPSYHRWGTLILVVILSLPIIAWRFSGLTLLLIGSSIPTITFVWITLSLNLTDTGSCGANGKLRERFRPILFTRNDNWQREVSILQSESTLTDEAKLYPPNFLINDTLNNIVSLVIRDFVSSWFQRITSDSTFLIDIRNEIAVAVDHLGGRLQTLDFSKVLVHRLVPTLDDHLKHYARAREIVKNRKATVNNVSLASAKETDKAIAFSYNRGELHPAVKINGGDNERDIKLYLSDEIGKLLPLLLSESEVGSPPVLILVREILTSFVFYPIVSLLSDPDFYNQQIVGRLANIMKDRDDVKRFRTILNQHSICGGQNSAELAQQVLSRPETLQRMKITVKTSSKAFEKVVRHISHCDSLHILRQYRYLLTLQLNEFAGAIEVANLNVDESAALKTYSKRLQILLAAVDARSLALSSRDKSSSAEGIPITEFDPSTIPKNPDLTLEQTLINPVRLPYFVEFMENRNRGELVQFWISVNGLRNPLEDFYIDDTGDDGDTGYMNDDMSQADDLRQVFHQYFGSKLLSIAPERYDAVSIFVSTHPDDSRLYHLARRTLFELQKLDYERMEKTDFVAFRQSDFFIRMLAAGNQPKLGNPKDLFNLDVESSGDEVNGDPLAAYDEVDSSDEREEEKVSDTVLNAVEKALGEITKETAKQNEPSEASVAPSGRSASSSPSSRLLSKDLQKDLFGSVDDGEESGLFDYSSDGYSDRTSSKVSGMDEDMSEKEGDDYDDDESALIESGTESMILSLHGPSSEVRVAAPGDLNLVDEINKLGIEIDRLKQQLLIISTLLSKAELTSNTSELKILNKSKDSLEREVQLRELQRQQYTVQQSESSLFNRSKVSIQSYITAKEDGRDFVMYLIEVQRVSNDDPNVVVAGWLVARRFSQFYKLHKYLRVRHPEIGDLDFPKRKVVMKFQQPALLEERKRKLEEYLRKLICINTVCSDRVFRDFLSSDVFTLDLNDDSSSTKSTTTITTNLYNRIWDQLLHFQLGEDPNATIDASNEKEDRPLPGDIHNPKFDSTPEMRKELSILDEETDTPSGSPDYEGLNGETKPENFPSVRPLFDLMVTVFQLNKSKVWLGGRALVIILQQLLGSTIERVVRENVDGRIKKESNVFALLTGLQNSLWPNGDFRKHGKERTSIEKARTKQQARYMLVTFAMDSCSRIFGRQNSRYAAELTFDSLQNPLLNKHLALTLLGEVITSLFPEIENK</sequence>
<dbReference type="Pfam" id="PF08628">
    <property type="entry name" value="Nexin_C"/>
    <property type="match status" value="1"/>
</dbReference>
<dbReference type="Pfam" id="PF02194">
    <property type="entry name" value="PXA"/>
    <property type="match status" value="1"/>
</dbReference>
<keyword evidence="4" id="KW-0812">Transmembrane</keyword>
<evidence type="ECO:0000313" key="8">
    <source>
        <dbReference type="EMBL" id="VEU19418.1"/>
    </source>
</evidence>
<dbReference type="PROSITE" id="PS50195">
    <property type="entry name" value="PX"/>
    <property type="match status" value="1"/>
</dbReference>
<evidence type="ECO:0000256" key="2">
    <source>
        <dbReference type="SAM" id="Coils"/>
    </source>
</evidence>
<feature type="compositionally biased region" description="Acidic residues" evidence="3">
    <location>
        <begin position="628"/>
        <end position="637"/>
    </location>
</feature>
<dbReference type="PANTHER" id="PTHR22775">
    <property type="entry name" value="SORTING NEXIN"/>
    <property type="match status" value="1"/>
</dbReference>
<feature type="region of interest" description="Disordered" evidence="3">
    <location>
        <begin position="702"/>
        <end position="742"/>
    </location>
</feature>
<dbReference type="FunCoup" id="A0A448YEV4">
    <property type="interactions" value="39"/>
</dbReference>
<feature type="region of interest" description="Disordered" evidence="3">
    <location>
        <begin position="604"/>
        <end position="644"/>
    </location>
</feature>
<dbReference type="InterPro" id="IPR036305">
    <property type="entry name" value="RGS_sf"/>
</dbReference>
<dbReference type="Proteomes" id="UP000290900">
    <property type="component" value="Unassembled WGS sequence"/>
</dbReference>
<dbReference type="Gene3D" id="1.10.167.10">
    <property type="entry name" value="Regulator of G-protein Signalling 4, domain 2"/>
    <property type="match status" value="1"/>
</dbReference>
<dbReference type="PROSITE" id="PS51207">
    <property type="entry name" value="PXA"/>
    <property type="match status" value="1"/>
</dbReference>
<dbReference type="InterPro" id="IPR013937">
    <property type="entry name" value="Sorting_nexin_C"/>
</dbReference>
<dbReference type="CDD" id="cd06876">
    <property type="entry name" value="PX_MDM1p"/>
    <property type="match status" value="1"/>
</dbReference>
<evidence type="ECO:0000259" key="6">
    <source>
        <dbReference type="PROSITE" id="PS50195"/>
    </source>
</evidence>
<feature type="coiled-coil region" evidence="2">
    <location>
        <begin position="804"/>
        <end position="831"/>
    </location>
</feature>
<dbReference type="InterPro" id="IPR036871">
    <property type="entry name" value="PX_dom_sf"/>
</dbReference>
<dbReference type="InterPro" id="IPR001683">
    <property type="entry name" value="PX_dom"/>
</dbReference>
<keyword evidence="4" id="KW-1133">Transmembrane helix</keyword>
<keyword evidence="9" id="KW-1185">Reference proteome</keyword>
<dbReference type="SUPFAM" id="SSF64268">
    <property type="entry name" value="PX domain"/>
    <property type="match status" value="1"/>
</dbReference>
<dbReference type="SUPFAM" id="SSF48097">
    <property type="entry name" value="Regulator of G-protein signaling, RGS"/>
    <property type="match status" value="1"/>
</dbReference>
<evidence type="ECO:0000259" key="5">
    <source>
        <dbReference type="PROSITE" id="PS50132"/>
    </source>
</evidence>
<dbReference type="InterPro" id="IPR044926">
    <property type="entry name" value="RGS_subdomain_2"/>
</dbReference>
<feature type="region of interest" description="Disordered" evidence="3">
    <location>
        <begin position="1040"/>
        <end position="1059"/>
    </location>
</feature>
<dbReference type="SMART" id="SM00315">
    <property type="entry name" value="RGS"/>
    <property type="match status" value="1"/>
</dbReference>
<feature type="compositionally biased region" description="Basic and acidic residues" evidence="3">
    <location>
        <begin position="1010"/>
        <end position="1029"/>
    </location>
</feature>
<dbReference type="GO" id="GO:0035091">
    <property type="term" value="F:phosphatidylinositol binding"/>
    <property type="evidence" value="ECO:0007669"/>
    <property type="project" value="InterPro"/>
</dbReference>
<name>A0A448YEV4_BRENA</name>
<evidence type="ECO:0000256" key="3">
    <source>
        <dbReference type="SAM" id="MobiDB-lite"/>
    </source>
</evidence>
<feature type="domain" description="PXA" evidence="7">
    <location>
        <begin position="112"/>
        <end position="302"/>
    </location>
</feature>
<feature type="domain" description="RGS" evidence="5">
    <location>
        <begin position="453"/>
        <end position="593"/>
    </location>
</feature>
<evidence type="ECO:0000256" key="4">
    <source>
        <dbReference type="SAM" id="Phobius"/>
    </source>
</evidence>
<dbReference type="AlphaFoldDB" id="A0A448YEV4"/>
<dbReference type="STRING" id="13370.A0A448YEV4"/>
<dbReference type="OrthoDB" id="120967at2759"/>
<proteinExistence type="inferred from homology"/>
<feature type="compositionally biased region" description="Acidic residues" evidence="3">
    <location>
        <begin position="726"/>
        <end position="742"/>
    </location>
</feature>
<dbReference type="Pfam" id="PF00787">
    <property type="entry name" value="PX"/>
    <property type="match status" value="1"/>
</dbReference>
<evidence type="ECO:0000313" key="9">
    <source>
        <dbReference type="Proteomes" id="UP000290900"/>
    </source>
</evidence>
<dbReference type="InterPro" id="IPR016137">
    <property type="entry name" value="RGS"/>
</dbReference>
<accession>A0A448YEV4</accession>
<reference evidence="8 9" key="1">
    <citation type="submission" date="2018-12" db="EMBL/GenBank/DDBJ databases">
        <authorList>
            <person name="Tiukova I."/>
            <person name="Dainat J."/>
        </authorList>
    </citation>
    <scope>NUCLEOTIDE SEQUENCE [LARGE SCALE GENOMIC DNA]</scope>
</reference>
<dbReference type="SMART" id="SM00312">
    <property type="entry name" value="PX"/>
    <property type="match status" value="1"/>
</dbReference>
<organism evidence="8 9">
    <name type="scientific">Brettanomyces naardenensis</name>
    <name type="common">Yeast</name>
    <dbReference type="NCBI Taxonomy" id="13370"/>
    <lineage>
        <taxon>Eukaryota</taxon>
        <taxon>Fungi</taxon>
        <taxon>Dikarya</taxon>
        <taxon>Ascomycota</taxon>
        <taxon>Saccharomycotina</taxon>
        <taxon>Pichiomycetes</taxon>
        <taxon>Pichiales</taxon>
        <taxon>Pichiaceae</taxon>
        <taxon>Brettanomyces</taxon>
    </lineage>
</organism>
<dbReference type="PANTHER" id="PTHR22775:SF3">
    <property type="entry name" value="SORTING NEXIN-13"/>
    <property type="match status" value="1"/>
</dbReference>
<dbReference type="InParanoid" id="A0A448YEV4"/>
<evidence type="ECO:0000256" key="1">
    <source>
        <dbReference type="ARBA" id="ARBA00010883"/>
    </source>
</evidence>
<feature type="transmembrane region" description="Helical" evidence="4">
    <location>
        <begin position="15"/>
        <end position="34"/>
    </location>
</feature>
<evidence type="ECO:0000259" key="7">
    <source>
        <dbReference type="PROSITE" id="PS51207"/>
    </source>
</evidence>
<keyword evidence="2" id="KW-0175">Coiled coil</keyword>
<keyword evidence="4" id="KW-0472">Membrane</keyword>
<protein>
    <submittedName>
        <fullName evidence="8">DEKNAAC100183</fullName>
    </submittedName>
</protein>
<dbReference type="Pfam" id="PF00615">
    <property type="entry name" value="RGS"/>
    <property type="match status" value="1"/>
</dbReference>
<dbReference type="EMBL" id="CAACVR010000001">
    <property type="protein sequence ID" value="VEU19418.1"/>
    <property type="molecule type" value="Genomic_DNA"/>
</dbReference>
<dbReference type="Gene3D" id="3.30.1520.10">
    <property type="entry name" value="Phox-like domain"/>
    <property type="match status" value="1"/>
</dbReference>
<feature type="domain" description="PX" evidence="6">
    <location>
        <begin position="846"/>
        <end position="966"/>
    </location>
</feature>
<feature type="region of interest" description="Disordered" evidence="3">
    <location>
        <begin position="656"/>
        <end position="687"/>
    </location>
</feature>
<feature type="region of interest" description="Disordered" evidence="3">
    <location>
        <begin position="1005"/>
        <end position="1029"/>
    </location>
</feature>
<dbReference type="SMART" id="SM00313">
    <property type="entry name" value="PXA"/>
    <property type="match status" value="1"/>
</dbReference>